<dbReference type="Proteomes" id="UP000240989">
    <property type="component" value="Unassembled WGS sequence"/>
</dbReference>
<reference evidence="7 9" key="1">
    <citation type="submission" date="2016-12" db="EMBL/GenBank/DDBJ databases">
        <title>Diversity of luminous bacteria.</title>
        <authorList>
            <person name="Yoshizawa S."/>
            <person name="Kogure K."/>
        </authorList>
    </citation>
    <scope>NUCLEOTIDE SEQUENCE [LARGE SCALE GENOMIC DNA]</scope>
    <source>
        <strain evidence="7 9">LC1-200</strain>
    </source>
</reference>
<evidence type="ECO:0000256" key="1">
    <source>
        <dbReference type="ARBA" id="ARBA00010641"/>
    </source>
</evidence>
<dbReference type="GO" id="GO:0003677">
    <property type="term" value="F:DNA binding"/>
    <property type="evidence" value="ECO:0007669"/>
    <property type="project" value="InterPro"/>
</dbReference>
<organism evidence="7 9">
    <name type="scientific">Photobacterium angustum</name>
    <dbReference type="NCBI Taxonomy" id="661"/>
    <lineage>
        <taxon>Bacteria</taxon>
        <taxon>Pseudomonadati</taxon>
        <taxon>Pseudomonadota</taxon>
        <taxon>Gammaproteobacteria</taxon>
        <taxon>Vibrionales</taxon>
        <taxon>Vibrionaceae</taxon>
        <taxon>Photobacterium</taxon>
    </lineage>
</organism>
<evidence type="ECO:0000259" key="6">
    <source>
        <dbReference type="Pfam" id="PF08281"/>
    </source>
</evidence>
<dbReference type="SUPFAM" id="SSF88946">
    <property type="entry name" value="Sigma2 domain of RNA polymerase sigma factors"/>
    <property type="match status" value="1"/>
</dbReference>
<proteinExistence type="inferred from homology"/>
<evidence type="ECO:0000256" key="4">
    <source>
        <dbReference type="ARBA" id="ARBA00023163"/>
    </source>
</evidence>
<evidence type="ECO:0000313" key="10">
    <source>
        <dbReference type="Proteomes" id="UP000240989"/>
    </source>
</evidence>
<dbReference type="GO" id="GO:0016987">
    <property type="term" value="F:sigma factor activity"/>
    <property type="evidence" value="ECO:0007669"/>
    <property type="project" value="UniProtKB-KW"/>
</dbReference>
<dbReference type="PANTHER" id="PTHR43133">
    <property type="entry name" value="RNA POLYMERASE ECF-TYPE SIGMA FACTO"/>
    <property type="match status" value="1"/>
</dbReference>
<comment type="similarity">
    <text evidence="1">Belongs to the sigma-70 factor family. ECF subfamily.</text>
</comment>
<dbReference type="InterPro" id="IPR013249">
    <property type="entry name" value="RNA_pol_sigma70_r4_t2"/>
</dbReference>
<evidence type="ECO:0000313" key="8">
    <source>
        <dbReference type="EMBL" id="PSX01814.1"/>
    </source>
</evidence>
<evidence type="ECO:0000313" key="9">
    <source>
        <dbReference type="Proteomes" id="UP000238730"/>
    </source>
</evidence>
<dbReference type="InterPro" id="IPR013324">
    <property type="entry name" value="RNA_pol_sigma_r3/r4-like"/>
</dbReference>
<dbReference type="CDD" id="cd06171">
    <property type="entry name" value="Sigma70_r4"/>
    <property type="match status" value="1"/>
</dbReference>
<dbReference type="PANTHER" id="PTHR43133:SF51">
    <property type="entry name" value="RNA POLYMERASE SIGMA FACTOR"/>
    <property type="match status" value="1"/>
</dbReference>
<dbReference type="NCBIfam" id="TIGR02937">
    <property type="entry name" value="sigma70-ECF"/>
    <property type="match status" value="1"/>
</dbReference>
<keyword evidence="3" id="KW-0731">Sigma factor</keyword>
<evidence type="ECO:0000256" key="2">
    <source>
        <dbReference type="ARBA" id="ARBA00023015"/>
    </source>
</evidence>
<dbReference type="EMBL" id="PYOU01000031">
    <property type="protein sequence ID" value="PSX01814.1"/>
    <property type="molecule type" value="Genomic_DNA"/>
</dbReference>
<comment type="caution">
    <text evidence="7">The sequence shown here is derived from an EMBL/GenBank/DDBJ whole genome shotgun (WGS) entry which is preliminary data.</text>
</comment>
<dbReference type="Proteomes" id="UP000238730">
    <property type="component" value="Unassembled WGS sequence"/>
</dbReference>
<dbReference type="Gene3D" id="1.10.1740.10">
    <property type="match status" value="1"/>
</dbReference>
<dbReference type="EMBL" id="MSCJ01000003">
    <property type="protein sequence ID" value="PQJ61827.1"/>
    <property type="molecule type" value="Genomic_DNA"/>
</dbReference>
<dbReference type="InterPro" id="IPR036388">
    <property type="entry name" value="WH-like_DNA-bd_sf"/>
</dbReference>
<accession>A0A2S7VI47</accession>
<dbReference type="InterPro" id="IPR014284">
    <property type="entry name" value="RNA_pol_sigma-70_dom"/>
</dbReference>
<dbReference type="InterPro" id="IPR013325">
    <property type="entry name" value="RNA_pol_sigma_r2"/>
</dbReference>
<sequence>MMHRNELIEAARKGNPKATEQLLIDWEPTLKKMAFKQCTSNDIDDAVQESLAIIWRRIGTLKTIEAFPGWLLIIIKRECAKLMKSNHNLDELPEDYHELFSYYSSPDLRLDIIAAIHSLPEKYRSAIILRDFEELSIGEIADKLLITRMAAKSRIHRGRLMIQEYLEK</sequence>
<dbReference type="InterPro" id="IPR039425">
    <property type="entry name" value="RNA_pol_sigma-70-like"/>
</dbReference>
<dbReference type="Pfam" id="PF04542">
    <property type="entry name" value="Sigma70_r2"/>
    <property type="match status" value="1"/>
</dbReference>
<protein>
    <submittedName>
        <fullName evidence="7 8">RNA polymerase</fullName>
    </submittedName>
</protein>
<dbReference type="SUPFAM" id="SSF88659">
    <property type="entry name" value="Sigma3 and sigma4 domains of RNA polymerase sigma factors"/>
    <property type="match status" value="1"/>
</dbReference>
<evidence type="ECO:0000259" key="5">
    <source>
        <dbReference type="Pfam" id="PF04542"/>
    </source>
</evidence>
<keyword evidence="2" id="KW-0805">Transcription regulation</keyword>
<keyword evidence="10" id="KW-1185">Reference proteome</keyword>
<feature type="domain" description="RNA polymerase sigma-70 region 2" evidence="5">
    <location>
        <begin position="27"/>
        <end position="85"/>
    </location>
</feature>
<gene>
    <name evidence="7" type="ORF">BTO08_16285</name>
    <name evidence="8" type="ORF">C0W27_21730</name>
</gene>
<evidence type="ECO:0000256" key="3">
    <source>
        <dbReference type="ARBA" id="ARBA00023082"/>
    </source>
</evidence>
<feature type="domain" description="RNA polymerase sigma factor 70 region 4 type 2" evidence="6">
    <location>
        <begin position="110"/>
        <end position="160"/>
    </location>
</feature>
<dbReference type="GO" id="GO:0006352">
    <property type="term" value="P:DNA-templated transcription initiation"/>
    <property type="evidence" value="ECO:0007669"/>
    <property type="project" value="InterPro"/>
</dbReference>
<dbReference type="AlphaFoldDB" id="A0A2S7VI47"/>
<reference evidence="8 10" key="2">
    <citation type="submission" date="2018-01" db="EMBL/GenBank/DDBJ databases">
        <title>Whole genome sequencing of Histamine producing bacteria.</title>
        <authorList>
            <person name="Butler K."/>
        </authorList>
    </citation>
    <scope>NUCLEOTIDE SEQUENCE [LARGE SCALE GENOMIC DNA]</scope>
    <source>
        <strain evidence="8 10">A6-1</strain>
    </source>
</reference>
<dbReference type="OrthoDB" id="9803470at2"/>
<keyword evidence="4" id="KW-0804">Transcription</keyword>
<name>A0A2S7VI47_PHOAN</name>
<dbReference type="Pfam" id="PF08281">
    <property type="entry name" value="Sigma70_r4_2"/>
    <property type="match status" value="1"/>
</dbReference>
<dbReference type="Gene3D" id="1.10.10.10">
    <property type="entry name" value="Winged helix-like DNA-binding domain superfamily/Winged helix DNA-binding domain"/>
    <property type="match status" value="1"/>
</dbReference>
<evidence type="ECO:0000313" key="7">
    <source>
        <dbReference type="EMBL" id="PQJ61827.1"/>
    </source>
</evidence>
<dbReference type="InterPro" id="IPR007627">
    <property type="entry name" value="RNA_pol_sigma70_r2"/>
</dbReference>